<accession>A0A8S5UVD2</accession>
<dbReference type="EMBL" id="BK016147">
    <property type="protein sequence ID" value="DAF98439.1"/>
    <property type="molecule type" value="Genomic_DNA"/>
</dbReference>
<sequence>MQDRVSLYPGRVKLEPVAGQANTYDLTRADQPTQEGTPLNKASLLQDTTASAFGLGTDAVPDDALHLLSRFQRGLGNEYIWAKEQWNWEVVKSNSTYSQILVKSGNTNRTYVRYSDDIILDSDGNISLAEPITQIYPTYNSAGSLQLDNKYVQLSSFSYADAEVQPVRFSDGVTFVSGDTYRLTYRIVDALYRRTLFGYVNSPSPDAYPPAVSDGYTYNPLGQLGDKVRIATGSYTGTGTYGSSNPNSLTFSFPPEFLVVSPNQESYRLFLVRGMTKSNTSPTGGSDGNVAVAWDGSTVSWYGDSTGDAYLQLNRRGTPYFYFAIG</sequence>
<name>A0A8S5UVD2_9CAUD</name>
<reference evidence="1" key="1">
    <citation type="journal article" date="2021" name="Proc. Natl. Acad. Sci. U.S.A.">
        <title>A Catalog of Tens of Thousands of Viruses from Human Metagenomes Reveals Hidden Associations with Chronic Diseases.</title>
        <authorList>
            <person name="Tisza M.J."/>
            <person name="Buck C.B."/>
        </authorList>
    </citation>
    <scope>NUCLEOTIDE SEQUENCE</scope>
    <source>
        <strain evidence="1">Ctwfx1</strain>
    </source>
</reference>
<evidence type="ECO:0000313" key="1">
    <source>
        <dbReference type="EMBL" id="DAF98439.1"/>
    </source>
</evidence>
<evidence type="ECO:0008006" key="2">
    <source>
        <dbReference type="Google" id="ProtNLM"/>
    </source>
</evidence>
<protein>
    <recommendedName>
        <fullName evidence="2">Tail fiber protein</fullName>
    </recommendedName>
</protein>
<organism evidence="1">
    <name type="scientific">Siphoviridae sp. ctwfx1</name>
    <dbReference type="NCBI Taxonomy" id="2825732"/>
    <lineage>
        <taxon>Viruses</taxon>
        <taxon>Duplodnaviria</taxon>
        <taxon>Heunggongvirae</taxon>
        <taxon>Uroviricota</taxon>
        <taxon>Caudoviricetes</taxon>
    </lineage>
</organism>
<proteinExistence type="predicted"/>